<evidence type="ECO:0000256" key="1">
    <source>
        <dbReference type="PROSITE-ProRule" id="PRU00023"/>
    </source>
</evidence>
<feature type="repeat" description="ANK" evidence="1">
    <location>
        <begin position="56"/>
        <end position="88"/>
    </location>
</feature>
<dbReference type="PROSITE" id="PS50088">
    <property type="entry name" value="ANK_REPEAT"/>
    <property type="match status" value="3"/>
</dbReference>
<dbReference type="GeneID" id="89458960"/>
<dbReference type="Pfam" id="PF12796">
    <property type="entry name" value="Ank_2"/>
    <property type="match status" value="1"/>
</dbReference>
<dbReference type="InterPro" id="IPR036770">
    <property type="entry name" value="Ankyrin_rpt-contain_sf"/>
</dbReference>
<dbReference type="InterPro" id="IPR002110">
    <property type="entry name" value="Ankyrin_rpt"/>
</dbReference>
<feature type="domain" description="PRANC" evidence="2">
    <location>
        <begin position="205"/>
        <end position="305"/>
    </location>
</feature>
<evidence type="ECO:0000313" key="4">
    <source>
        <dbReference type="Proteomes" id="UP000244943"/>
    </source>
</evidence>
<feature type="repeat" description="ANK" evidence="1">
    <location>
        <begin position="89"/>
        <end position="121"/>
    </location>
</feature>
<organism evidence="3 4">
    <name type="scientific">Orientia tsutsugamushi</name>
    <name type="common">Rickettsia tsutsugamushi</name>
    <dbReference type="NCBI Taxonomy" id="784"/>
    <lineage>
        <taxon>Bacteria</taxon>
        <taxon>Pseudomonadati</taxon>
        <taxon>Pseudomonadota</taxon>
        <taxon>Alphaproteobacteria</taxon>
        <taxon>Rickettsiales</taxon>
        <taxon>Rickettsiaceae</taxon>
        <taxon>Rickettsieae</taxon>
        <taxon>Orientia</taxon>
    </lineage>
</organism>
<accession>A0A2U3QXD8</accession>
<dbReference type="SMART" id="SM00248">
    <property type="entry name" value="ANK"/>
    <property type="match status" value="4"/>
</dbReference>
<evidence type="ECO:0000313" key="3">
    <source>
        <dbReference type="EMBL" id="SPR05627.1"/>
    </source>
</evidence>
<dbReference type="PANTHER" id="PTHR22677">
    <property type="entry name" value="ANKYRIN REPEAT DOMAIN-CONTAINING PROTEIN 60"/>
    <property type="match status" value="1"/>
</dbReference>
<reference evidence="4" key="1">
    <citation type="submission" date="2018-03" db="EMBL/GenBank/DDBJ databases">
        <authorList>
            <person name="Batty M. E."/>
            <person name="Batty M E."/>
        </authorList>
    </citation>
    <scope>NUCLEOTIDE SEQUENCE [LARGE SCALE GENOMIC DNA]</scope>
</reference>
<dbReference type="Proteomes" id="UP000244943">
    <property type="component" value="Chromosome I"/>
</dbReference>
<dbReference type="RefSeq" id="WP_109227321.1">
    <property type="nucleotide sequence ID" value="NZ_CP142421.1"/>
</dbReference>
<proteinExistence type="predicted"/>
<sequence length="329" mass="37556">MNNYLQLRARLLYATARNIFSSTNKHPLPYAAKKGYINVVKYLVDHGINPNTQNDWHNTALHISSQRCNLPIVKFLLASNANPNLQNEYKNTALHYSVEKSDIPITNLLLNHNADITIQGQFNHTPFKRAWMKYIANPAQNLEMMRLLITHMVKTERADLVDITSSGFLQNKDLISESEDLKELEQQCHDEIEQMQSICVRKNGPSFFDIFVLKKDMNILARCANNSDIVKCQNRFLMYSSCIEKSIEEGKVRAKLLQGAAESMDEIFESNQAVSQKSQPSWSHLPPEVRLMILENLGNDDLTKLQHNEEAAAEAEAQVEGAYAIYEEE</sequence>
<evidence type="ECO:0000259" key="2">
    <source>
        <dbReference type="Pfam" id="PF09372"/>
    </source>
</evidence>
<dbReference type="SUPFAM" id="SSF48403">
    <property type="entry name" value="Ankyrin repeat"/>
    <property type="match status" value="1"/>
</dbReference>
<dbReference type="Gene3D" id="1.25.40.20">
    <property type="entry name" value="Ankyrin repeat-containing domain"/>
    <property type="match status" value="1"/>
</dbReference>
<feature type="repeat" description="ANK" evidence="1">
    <location>
        <begin position="23"/>
        <end position="55"/>
    </location>
</feature>
<dbReference type="InterPro" id="IPR039323">
    <property type="entry name" value="ANKRD_45/46/60"/>
</dbReference>
<keyword evidence="1" id="KW-0040">ANK repeat</keyword>
<dbReference type="InterPro" id="IPR018272">
    <property type="entry name" value="PRANC_domain"/>
</dbReference>
<name>A0A2U3QXD8_ORITS</name>
<protein>
    <submittedName>
        <fullName evidence="3">Ankyrin repeat-containing protein</fullName>
    </submittedName>
</protein>
<dbReference type="PROSITE" id="PS50297">
    <property type="entry name" value="ANK_REP_REGION"/>
    <property type="match status" value="2"/>
</dbReference>
<dbReference type="AlphaFoldDB" id="A0A2U3QXD8"/>
<dbReference type="Pfam" id="PF09372">
    <property type="entry name" value="PRANC"/>
    <property type="match status" value="1"/>
</dbReference>
<dbReference type="PANTHER" id="PTHR22677:SF4">
    <property type="entry name" value="USHER SYNDROME TYPE-1G PROTEIN-LIKE PROTEIN"/>
    <property type="match status" value="1"/>
</dbReference>
<gene>
    <name evidence="3" type="ORF">UT76HP_00730</name>
</gene>
<dbReference type="EMBL" id="LS398552">
    <property type="protein sequence ID" value="SPR05627.1"/>
    <property type="molecule type" value="Genomic_DNA"/>
</dbReference>